<sequence length="131" mass="14145">MAIAHANIGAARYRTTIRTGGDLQHHLTADEPQRLNGGDDGPAPFDLLISALGACTAITLKMYAERKDWPLEALDVQLEYLGGENPPRIERVLTPVGPLDEAQRARLADVAERTPVTLAIKNGVPVNTRLA</sequence>
<reference evidence="1 2" key="1">
    <citation type="submission" date="2020-08" db="EMBL/GenBank/DDBJ databases">
        <title>A Genomic Blueprint of the Chicken Gut Microbiome.</title>
        <authorList>
            <person name="Gilroy R."/>
            <person name="Ravi A."/>
            <person name="Getino M."/>
            <person name="Pursley I."/>
            <person name="Horton D.L."/>
            <person name="Alikhan N.-F."/>
            <person name="Baker D."/>
            <person name="Gharbi K."/>
            <person name="Hall N."/>
            <person name="Watson M."/>
            <person name="Adriaenssens E.M."/>
            <person name="Foster-Nyarko E."/>
            <person name="Jarju S."/>
            <person name="Secka A."/>
            <person name="Antonio M."/>
            <person name="Oren A."/>
            <person name="Chaudhuri R."/>
            <person name="La Ragione R.M."/>
            <person name="Hildebrand F."/>
            <person name="Pallen M.J."/>
        </authorList>
    </citation>
    <scope>NUCLEOTIDE SEQUENCE [LARGE SCALE GENOMIC DNA]</scope>
    <source>
        <strain evidence="1 2">Sa3CVA3</strain>
    </source>
</reference>
<evidence type="ECO:0000313" key="2">
    <source>
        <dbReference type="Proteomes" id="UP000638918"/>
    </source>
</evidence>
<dbReference type="Pfam" id="PF02566">
    <property type="entry name" value="OsmC"/>
    <property type="match status" value="1"/>
</dbReference>
<keyword evidence="2" id="KW-1185">Reference proteome</keyword>
<dbReference type="InterPro" id="IPR015946">
    <property type="entry name" value="KH_dom-like_a/b"/>
</dbReference>
<evidence type="ECO:0000313" key="1">
    <source>
        <dbReference type="EMBL" id="MBD7939848.1"/>
    </source>
</evidence>
<organism evidence="1 2">
    <name type="scientific">Brevundimonas guildfordensis</name>
    <dbReference type="NCBI Taxonomy" id="2762241"/>
    <lineage>
        <taxon>Bacteria</taxon>
        <taxon>Pseudomonadati</taxon>
        <taxon>Pseudomonadota</taxon>
        <taxon>Alphaproteobacteria</taxon>
        <taxon>Caulobacterales</taxon>
        <taxon>Caulobacteraceae</taxon>
        <taxon>Brevundimonas</taxon>
    </lineage>
</organism>
<dbReference type="InterPro" id="IPR036102">
    <property type="entry name" value="OsmC/Ohrsf"/>
</dbReference>
<comment type="caution">
    <text evidence="1">The sequence shown here is derived from an EMBL/GenBank/DDBJ whole genome shotgun (WGS) entry which is preliminary data.</text>
</comment>
<dbReference type="PANTHER" id="PTHR39624">
    <property type="entry name" value="PROTEIN INVOLVED IN RIMO-MEDIATED BETA-METHYLTHIOLATION OF RIBOSOMAL PROTEIN S12 YCAO"/>
    <property type="match status" value="1"/>
</dbReference>
<dbReference type="InterPro" id="IPR003718">
    <property type="entry name" value="OsmC/Ohr_fam"/>
</dbReference>
<proteinExistence type="predicted"/>
<dbReference type="EMBL" id="JACSQU010000001">
    <property type="protein sequence ID" value="MBD7939848.1"/>
    <property type="molecule type" value="Genomic_DNA"/>
</dbReference>
<dbReference type="Proteomes" id="UP000638918">
    <property type="component" value="Unassembled WGS sequence"/>
</dbReference>
<protein>
    <submittedName>
        <fullName evidence="1">OsmC family protein</fullName>
    </submittedName>
</protein>
<gene>
    <name evidence="1" type="ORF">H9656_00400</name>
</gene>
<dbReference type="Gene3D" id="3.30.300.20">
    <property type="match status" value="1"/>
</dbReference>
<dbReference type="PANTHER" id="PTHR39624:SF2">
    <property type="entry name" value="OSMC-LIKE PROTEIN"/>
    <property type="match status" value="1"/>
</dbReference>
<accession>A0ABR8QWG9</accession>
<name>A0ABR8QWG9_9CAUL</name>
<dbReference type="RefSeq" id="WP_191742348.1">
    <property type="nucleotide sequence ID" value="NZ_JACSQU010000001.1"/>
</dbReference>
<dbReference type="SUPFAM" id="SSF82784">
    <property type="entry name" value="OsmC-like"/>
    <property type="match status" value="1"/>
</dbReference>